<comment type="similarity">
    <text evidence="3">Belongs to the XPG/RAD2 endonuclease family. XPG subfamily.</text>
</comment>
<keyword evidence="10" id="KW-0496">Mitochondrion</keyword>
<evidence type="ECO:0000256" key="8">
    <source>
        <dbReference type="ARBA" id="ARBA00022801"/>
    </source>
</evidence>
<comment type="cofactor">
    <cofactor evidence="1">
        <name>Mg(2+)</name>
        <dbReference type="ChEBI" id="CHEBI:18420"/>
    </cofactor>
</comment>
<feature type="compositionally biased region" description="Basic and acidic residues" evidence="12">
    <location>
        <begin position="333"/>
        <end position="342"/>
    </location>
</feature>
<dbReference type="InterPro" id="IPR001044">
    <property type="entry name" value="XPG/Rad2_eukaryotes"/>
</dbReference>
<dbReference type="SUPFAM" id="SSF88723">
    <property type="entry name" value="PIN domain-like"/>
    <property type="match status" value="1"/>
</dbReference>
<dbReference type="InterPro" id="IPR036279">
    <property type="entry name" value="5-3_exonuclease_C_sf"/>
</dbReference>
<dbReference type="GO" id="GO:0003697">
    <property type="term" value="F:single-stranded DNA binding"/>
    <property type="evidence" value="ECO:0007669"/>
    <property type="project" value="InterPro"/>
</dbReference>
<dbReference type="PRINTS" id="PR00853">
    <property type="entry name" value="XPGRADSUPER"/>
</dbReference>
<evidence type="ECO:0000256" key="3">
    <source>
        <dbReference type="ARBA" id="ARBA00005283"/>
    </source>
</evidence>
<reference evidence="15" key="1">
    <citation type="submission" date="2019-03" db="EMBL/GenBank/DDBJ databases">
        <title>Long read genome sequence of the mycoparasitic Pythium oligandrum ATCC 38472 isolated from sugarbeet rhizosphere.</title>
        <authorList>
            <person name="Gaulin E."/>
        </authorList>
    </citation>
    <scope>NUCLEOTIDE SEQUENCE</scope>
    <source>
        <strain evidence="15">ATCC 38472_TT</strain>
    </source>
</reference>
<keyword evidence="9" id="KW-0460">Magnesium</keyword>
<dbReference type="EMBL" id="SPLM01000144">
    <property type="protein sequence ID" value="TMW57062.1"/>
    <property type="molecule type" value="Genomic_DNA"/>
</dbReference>
<dbReference type="SMART" id="SM00484">
    <property type="entry name" value="XPGI"/>
    <property type="match status" value="1"/>
</dbReference>
<proteinExistence type="inferred from homology"/>
<feature type="domain" description="XPG N-terminal" evidence="14">
    <location>
        <begin position="1"/>
        <end position="98"/>
    </location>
</feature>
<evidence type="ECO:0000256" key="7">
    <source>
        <dbReference type="ARBA" id="ARBA00022759"/>
    </source>
</evidence>
<keyword evidence="5" id="KW-0540">Nuclease</keyword>
<evidence type="ECO:0000256" key="1">
    <source>
        <dbReference type="ARBA" id="ARBA00001946"/>
    </source>
</evidence>
<gene>
    <name evidence="15" type="ORF">Poli38472_002987</name>
</gene>
<dbReference type="PANTHER" id="PTHR16171:SF7">
    <property type="entry name" value="DNA REPAIR PROTEIN RAD2"/>
    <property type="match status" value="1"/>
</dbReference>
<sequence length="1159" mass="129472">MGVQNLWLLVAPVGRKIEIESLATKVLAVDASIWLTQFIKAMRDDEGNMIRNAHLIGTFHRVAKLLFYRIRPVFVFDGSTPEIKRRTVARRRRRQEHQAANLRQTAQRILLNRLKLYREEMKKNGGKPAVAPAAAPGFLLPGVTESGKDATGDKDGVNVVDESDSDKEVVETEEQKATSEVIDVTEASASTQQGIAGQAESKSDSESDQELTIDDIDLDTSRLSRIDLDAVFALPAHLQKDMIQRIMRDRLQEVRNQFIPLAGNPEAYSRTQISSFLTTSKLHRRLQDARQKKVQQEMESVTQAKEGETSDFREGRRIASSSDRFFIYHKADERDKASKSEQETEETEVNDLSQLNDVTTHDFESNLHDVDLGEGDDEIFSRIHGRGRKRRKYDEDNVVAKKSLSEFSIGATKEFTLGLGRDQRRKLAVEAARNQLLERQKYQLEEPPLAIEKVRRARAKENNSSSEKKASTGNISIVFKLEDAEALDTRTKDLFPADIFVKNEDGSANNVTDASKVLVTGSEPEHIERDDQAKLRAESDDEDVDWEDVPNVTVVDSAGRIEDIGNPTSSGLAVPNATEEVQKSNSNGIIEISADEEEDDVEWETVHAPVITAKGNGAEDSPVAGQQKDVSDVIMEEAIGPGDMNISQSPDATAQSDSDLDAEEDDLLQSLRREVDEEGAEDDLALLKQEALESAIATASNLTQWAAGAVRRALAAHTRQDVAPSPTRATKSAITNTRFVDLTEKAQDESKEEEKASMPSGHVPNSKRVSADFSQNEATMDVEQVEANSVIEDSELQLAIQQSVDDSMARTSSSSRYLQYSEPSEPAIDVGAIEKEQNELKKLRNRQMRDVEGVNDEMVEEVMELLRLFGVPFLVCPMEAEAQCAALEQLGLVDGIITDDSDIFPFGGQKVYKNIFHNQKFVEAFFADDIEKEFGFTQDEMISLAMLLGSDYTDGVRGIGIVNATEVVTAYPGFDGLAEFKTWVQSFDVAEEALRRQEKKKSQSELDEMTPRERFQYTHASVRRKWELGEAFPNPVVAQAYKNPQVDRSEAKFSWSLPDLAGLRDYCTKTFGWEQSKTDSVLLPLMEQIATFANSRHVQTRIDHFFTTYDDNIKYAKIRSKRLQSAVQQNAKKKAEKTPAASTKRKFTKTKKTTSTLGL</sequence>
<keyword evidence="4" id="KW-0597">Phosphoprotein</keyword>
<dbReference type="GO" id="GO:0004520">
    <property type="term" value="F:DNA endonuclease activity"/>
    <property type="evidence" value="ECO:0007669"/>
    <property type="project" value="TreeGrafter"/>
</dbReference>
<evidence type="ECO:0000256" key="2">
    <source>
        <dbReference type="ARBA" id="ARBA00004123"/>
    </source>
</evidence>
<dbReference type="SUPFAM" id="SSF47807">
    <property type="entry name" value="5' to 3' exonuclease, C-terminal subdomain"/>
    <property type="match status" value="1"/>
</dbReference>
<dbReference type="PRINTS" id="PR00066">
    <property type="entry name" value="XRODRMPGMNTG"/>
</dbReference>
<keyword evidence="8" id="KW-0378">Hydrolase</keyword>
<dbReference type="Proteomes" id="UP000794436">
    <property type="component" value="Unassembled WGS sequence"/>
</dbReference>
<feature type="domain" description="XPG-I" evidence="13">
    <location>
        <begin position="867"/>
        <end position="936"/>
    </location>
</feature>
<dbReference type="Gene3D" id="3.40.50.1010">
    <property type="entry name" value="5'-nuclease"/>
    <property type="match status" value="2"/>
</dbReference>
<dbReference type="InterPro" id="IPR006084">
    <property type="entry name" value="XPG/Rad2"/>
</dbReference>
<dbReference type="GO" id="GO:0006289">
    <property type="term" value="P:nucleotide-excision repair"/>
    <property type="evidence" value="ECO:0007669"/>
    <property type="project" value="InterPro"/>
</dbReference>
<dbReference type="Pfam" id="PF00867">
    <property type="entry name" value="XPG_I"/>
    <property type="match status" value="1"/>
</dbReference>
<dbReference type="SMART" id="SM00485">
    <property type="entry name" value="XPGN"/>
    <property type="match status" value="1"/>
</dbReference>
<dbReference type="AlphaFoldDB" id="A0A8K1FEW5"/>
<dbReference type="SMART" id="SM00279">
    <property type="entry name" value="HhH2"/>
    <property type="match status" value="1"/>
</dbReference>
<dbReference type="CDD" id="cd09904">
    <property type="entry name" value="H3TH_XPG"/>
    <property type="match status" value="1"/>
</dbReference>
<dbReference type="InterPro" id="IPR006086">
    <property type="entry name" value="XPG-I_dom"/>
</dbReference>
<dbReference type="Pfam" id="PF00752">
    <property type="entry name" value="XPG_N"/>
    <property type="match status" value="1"/>
</dbReference>
<dbReference type="Gene3D" id="1.10.150.20">
    <property type="entry name" value="5' to 3' exonuclease, C-terminal subdomain"/>
    <property type="match status" value="1"/>
</dbReference>
<keyword evidence="7" id="KW-0255">Endonuclease</keyword>
<keyword evidence="11" id="KW-0539">Nucleus</keyword>
<feature type="region of interest" description="Disordered" evidence="12">
    <location>
        <begin position="142"/>
        <end position="210"/>
    </location>
</feature>
<evidence type="ECO:0000256" key="4">
    <source>
        <dbReference type="ARBA" id="ARBA00022553"/>
    </source>
</evidence>
<feature type="region of interest" description="Disordered" evidence="12">
    <location>
        <begin position="1129"/>
        <end position="1159"/>
    </location>
</feature>
<evidence type="ECO:0000256" key="9">
    <source>
        <dbReference type="ARBA" id="ARBA00022842"/>
    </source>
</evidence>
<dbReference type="InterPro" id="IPR008918">
    <property type="entry name" value="HhH2"/>
</dbReference>
<feature type="compositionally biased region" description="Basic and acidic residues" evidence="12">
    <location>
        <begin position="166"/>
        <end position="177"/>
    </location>
</feature>
<keyword evidence="6" id="KW-0479">Metal-binding</keyword>
<evidence type="ECO:0000256" key="10">
    <source>
        <dbReference type="ARBA" id="ARBA00023128"/>
    </source>
</evidence>
<comment type="subcellular location">
    <subcellularLocation>
        <location evidence="2">Nucleus</location>
    </subcellularLocation>
</comment>
<evidence type="ECO:0000256" key="11">
    <source>
        <dbReference type="ARBA" id="ARBA00023242"/>
    </source>
</evidence>
<dbReference type="InterPro" id="IPR006085">
    <property type="entry name" value="XPG_DNA_repair_N"/>
</dbReference>
<feature type="region of interest" description="Disordered" evidence="12">
    <location>
        <begin position="333"/>
        <end position="355"/>
    </location>
</feature>
<protein>
    <submittedName>
        <fullName evidence="15">Uncharacterized protein</fullName>
    </submittedName>
</protein>
<dbReference type="PANTHER" id="PTHR16171">
    <property type="entry name" value="DNA REPAIR PROTEIN COMPLEMENTING XP-G CELLS-RELATED"/>
    <property type="match status" value="1"/>
</dbReference>
<name>A0A8K1FEW5_PYTOL</name>
<evidence type="ECO:0000259" key="13">
    <source>
        <dbReference type="SMART" id="SM00484"/>
    </source>
</evidence>
<dbReference type="GO" id="GO:0005634">
    <property type="term" value="C:nucleus"/>
    <property type="evidence" value="ECO:0007669"/>
    <property type="project" value="UniProtKB-SubCell"/>
</dbReference>
<feature type="compositionally biased region" description="Basic residues" evidence="12">
    <location>
        <begin position="1143"/>
        <end position="1152"/>
    </location>
</feature>
<feature type="region of interest" description="Disordered" evidence="12">
    <location>
        <begin position="641"/>
        <end position="663"/>
    </location>
</feature>
<evidence type="ECO:0000256" key="12">
    <source>
        <dbReference type="SAM" id="MobiDB-lite"/>
    </source>
</evidence>
<organism evidence="15 16">
    <name type="scientific">Pythium oligandrum</name>
    <name type="common">Mycoparasitic fungus</name>
    <dbReference type="NCBI Taxonomy" id="41045"/>
    <lineage>
        <taxon>Eukaryota</taxon>
        <taxon>Sar</taxon>
        <taxon>Stramenopiles</taxon>
        <taxon>Oomycota</taxon>
        <taxon>Peronosporomycetes</taxon>
        <taxon>Pythiales</taxon>
        <taxon>Pythiaceae</taxon>
        <taxon>Pythium</taxon>
    </lineage>
</organism>
<feature type="compositionally biased region" description="Basic and acidic residues" evidence="12">
    <location>
        <begin position="745"/>
        <end position="756"/>
    </location>
</feature>
<feature type="compositionally biased region" description="Basic and acidic residues" evidence="12">
    <location>
        <begin position="146"/>
        <end position="156"/>
    </location>
</feature>
<evidence type="ECO:0000259" key="14">
    <source>
        <dbReference type="SMART" id="SM00485"/>
    </source>
</evidence>
<evidence type="ECO:0000313" key="15">
    <source>
        <dbReference type="EMBL" id="TMW57062.1"/>
    </source>
</evidence>
<evidence type="ECO:0000313" key="16">
    <source>
        <dbReference type="Proteomes" id="UP000794436"/>
    </source>
</evidence>
<evidence type="ECO:0000256" key="5">
    <source>
        <dbReference type="ARBA" id="ARBA00022722"/>
    </source>
</evidence>
<dbReference type="InterPro" id="IPR029060">
    <property type="entry name" value="PIN-like_dom_sf"/>
</dbReference>
<dbReference type="GO" id="GO:0016787">
    <property type="term" value="F:hydrolase activity"/>
    <property type="evidence" value="ECO:0007669"/>
    <property type="project" value="UniProtKB-KW"/>
</dbReference>
<keyword evidence="16" id="KW-1185">Reference proteome</keyword>
<dbReference type="CDD" id="cd09868">
    <property type="entry name" value="PIN_XPG_RAD2"/>
    <property type="match status" value="2"/>
</dbReference>
<evidence type="ECO:0000256" key="6">
    <source>
        <dbReference type="ARBA" id="ARBA00022723"/>
    </source>
</evidence>
<feature type="region of interest" description="Disordered" evidence="12">
    <location>
        <begin position="745"/>
        <end position="768"/>
    </location>
</feature>
<comment type="caution">
    <text evidence="15">The sequence shown here is derived from an EMBL/GenBank/DDBJ whole genome shotgun (WGS) entry which is preliminary data.</text>
</comment>
<dbReference type="OrthoDB" id="31113at2759"/>
<dbReference type="GO" id="GO:0046872">
    <property type="term" value="F:metal ion binding"/>
    <property type="evidence" value="ECO:0007669"/>
    <property type="project" value="UniProtKB-KW"/>
</dbReference>
<accession>A0A8K1FEW5</accession>